<dbReference type="CDD" id="cd20612">
    <property type="entry name" value="CYP_LDS-like_C"/>
    <property type="match status" value="1"/>
</dbReference>
<evidence type="ECO:0000256" key="6">
    <source>
        <dbReference type="ARBA" id="ARBA00022964"/>
    </source>
</evidence>
<comment type="subunit">
    <text evidence="2">Homotetramer.</text>
</comment>
<feature type="compositionally biased region" description="Polar residues" evidence="11">
    <location>
        <begin position="1604"/>
        <end position="1621"/>
    </location>
</feature>
<gene>
    <name evidence="12" type="ORF">M501DRAFT_1016046</name>
</gene>
<keyword evidence="10" id="KW-0349">Heme</keyword>
<dbReference type="SUPFAM" id="SSF48113">
    <property type="entry name" value="Heme-dependent peroxidases"/>
    <property type="match status" value="1"/>
</dbReference>
<keyword evidence="4 12" id="KW-0575">Peroxidase</keyword>
<keyword evidence="13" id="KW-1185">Reference proteome</keyword>
<dbReference type="InterPro" id="IPR034812">
    <property type="entry name" value="Ppo-like_N"/>
</dbReference>
<dbReference type="InterPro" id="IPR010255">
    <property type="entry name" value="Haem_peroxidase_sf"/>
</dbReference>
<sequence>MAISISPSENGSAAHLNGTAAPLNSTTLPLNGTAEVKVDAVHPFSKTLKYLIAITSLIIEPLITAKLGLSTAPTNSTLKKSKVRSLFSGSSAPTLTWRDHLLTTKGWILNLKQSIDHWESRFALIAKYLPTIVSNREAKVVFGLAAIAYLLYKLLGFGGKRLPGFSVTSPGLTRPKVSANGYGFTVPKLKAPHFSLSTPHWSAPHLSIPHLSTPHLSSSGISTPKLPGSLSSPHISIPGIKPISSLSWNPFSWIFALFKKIPFPSLPGLPKLPSFILAGLGWLGIGQATKPKPSSGDKFDVDAAYGSVDTTPSTVVQDLKAVGLKVARGDIKTLLEFAFSKGKPINDKDLAMEKIVAIAGSLPPNSKARKQLTNIMIEGLWNSLQHPPLSYQGDKFQYRTPDGSYNNVLYPDLGKAGTPYARTARRVGKLHGVRPDPALLFDMLMARPEGKFKENPAGISTVLFYHATIIIHDIFRTNRLNPDISDTSSYLDLAPLYGSSLKDQLEIRTMERGMLKPDTFHEKRLLAQPPGINVVLVMYSRFHNYVAEMLLKINEGGRFTLPPTRNEEEKKAAIAKQDNDLFQTARLIVNGLYCNISLHDYLRGLTNTHHSASSWTIDPRVEIKKLNGDEVPRGIGNQVSAEFNLLYRFHSTISLRDEKWLEEFLLSLFPGINKKLSELTPQELLQGLLRYEQNIDPDPSKREFAGLQRGSDGRFKDEDLVNVMTAAMEDPAGLFGARMVPKALKVVEILGILQSRKWRMASLNEFRDFFGLTRHQRMEDINSDPEIANLLRHLYDSPDMVELYPGLFLEDAKPRMDPGCGGCPPYTVGRAVFSDAITLVRSDRFYTIDYTPATLTNWGMQEVQQDYKVLGGSMFYKLFQRAVPGWYPYNSLHIMQPMFTWKMNKQIAEEIGTINQYTLAGPKPPPKPIVLTKHAIITKVLKDQTSFRVPWLPALNDLFPGKKDYSDFMLGGDAPKNSAQRALLKGILYGPSDFPQLLLNFVRNTAASLLKVNTFEMARDLNQINILKDIAIPVNTQVLGDLFCLDLKGPEHPNGTLSIPELYKHLLNVRVWGFNNNDPGMAFRRRLWAQEGAAVLTETTQKLVSDVVSPQILKLPWKTTAVSQVTTGSLRWYGQQVVKELFSYGKTVNEAADIVWLTALAGVGVPVGLFSEILQFFLLPENSDHWEKIQDVVASGGPTTDKIVREYVLEAQRLTSRQRNLRVCAAPVEIDGQKFKPGDAVICLLGPAGLDPAAVPEPDKFTPGRSSDAYIHFGYGPHECLGKEISITYCVGLLEVVASLKNVRPAPGQMGELKSIQVGTERCYLDDSWSWLTFDPTTWKLHYDGIGKGVAHLNGQSTAAGHDLTAVYNSLKNQDNEGPKSVTIAGSKQTEDPAFKTGLKAPGSGAPLGTPLIPTQAGAGTSSGQGTAPSSGTAPSGTAPSESTPSGTVASGTTPSGITPASTTAPSSGTAPSTTTGPASGTSSRPATGHLGTTSSTSAQPSGTTGQPPASGAAVQPSLGSTPPAAGTSQPTAPKPQSIDDWFFPPASRRDPDAKMPDHLQPPSNTTAPGEKGPLTPQSIDDWFFPPESRRDPNAKMPDHLQPPSGTSYEAPQANGSTPQSIDDWFFPPESRRDAKVKMPDHLQPPSSTSAPQSNGTDPQNIDDWFFPPESRRNPGLKMPSYLCPPGS</sequence>
<feature type="compositionally biased region" description="Low complexity" evidence="11">
    <location>
        <begin position="1451"/>
        <end position="1484"/>
    </location>
</feature>
<dbReference type="Proteomes" id="UP000799429">
    <property type="component" value="Unassembled WGS sequence"/>
</dbReference>
<feature type="region of interest" description="Disordered" evidence="11">
    <location>
        <begin position="1372"/>
        <end position="1688"/>
    </location>
</feature>
<feature type="compositionally biased region" description="Low complexity" evidence="11">
    <location>
        <begin position="1415"/>
        <end position="1434"/>
    </location>
</feature>
<feature type="binding site" description="axial binding residue" evidence="10">
    <location>
        <position position="650"/>
    </location>
    <ligand>
        <name>heme b</name>
        <dbReference type="ChEBI" id="CHEBI:60344"/>
    </ligand>
    <ligandPart>
        <name>Fe</name>
        <dbReference type="ChEBI" id="CHEBI:18248"/>
    </ligandPart>
</feature>
<evidence type="ECO:0000256" key="8">
    <source>
        <dbReference type="ARBA" id="ARBA00023004"/>
    </source>
</evidence>
<dbReference type="InterPro" id="IPR017972">
    <property type="entry name" value="Cyt_P450_CS"/>
</dbReference>
<name>A0A9P4SC63_9PEZI</name>
<evidence type="ECO:0000256" key="10">
    <source>
        <dbReference type="PIRSR" id="PIRSR619791-2"/>
    </source>
</evidence>
<evidence type="ECO:0000256" key="11">
    <source>
        <dbReference type="SAM" id="MobiDB-lite"/>
    </source>
</evidence>
<evidence type="ECO:0000313" key="12">
    <source>
        <dbReference type="EMBL" id="KAF2839961.1"/>
    </source>
</evidence>
<dbReference type="PANTHER" id="PTHR11903">
    <property type="entry name" value="PROSTAGLANDIN G/H SYNTHASE"/>
    <property type="match status" value="1"/>
</dbReference>
<dbReference type="GO" id="GO:0016853">
    <property type="term" value="F:isomerase activity"/>
    <property type="evidence" value="ECO:0007669"/>
    <property type="project" value="UniProtKB-KW"/>
</dbReference>
<evidence type="ECO:0000256" key="1">
    <source>
        <dbReference type="ARBA" id="ARBA00000699"/>
    </source>
</evidence>
<dbReference type="SUPFAM" id="SSF48264">
    <property type="entry name" value="Cytochrome P450"/>
    <property type="match status" value="1"/>
</dbReference>
<dbReference type="GO" id="GO:0006979">
    <property type="term" value="P:response to oxidative stress"/>
    <property type="evidence" value="ECO:0007669"/>
    <property type="project" value="InterPro"/>
</dbReference>
<dbReference type="Pfam" id="PF03098">
    <property type="entry name" value="An_peroxidase"/>
    <property type="match status" value="1"/>
</dbReference>
<dbReference type="EMBL" id="MU006094">
    <property type="protein sequence ID" value="KAF2839961.1"/>
    <property type="molecule type" value="Genomic_DNA"/>
</dbReference>
<dbReference type="GO" id="GO:0005506">
    <property type="term" value="F:iron ion binding"/>
    <property type="evidence" value="ECO:0007669"/>
    <property type="project" value="InterPro"/>
</dbReference>
<dbReference type="Gene3D" id="1.10.640.10">
    <property type="entry name" value="Haem peroxidase domain superfamily, animal type"/>
    <property type="match status" value="1"/>
</dbReference>
<dbReference type="GO" id="GO:0016705">
    <property type="term" value="F:oxidoreductase activity, acting on paired donors, with incorporation or reduction of molecular oxygen"/>
    <property type="evidence" value="ECO:0007669"/>
    <property type="project" value="InterPro"/>
</dbReference>
<dbReference type="GO" id="GO:0052878">
    <property type="term" value="F:linoleate 8R-lipoxygenase activity"/>
    <property type="evidence" value="ECO:0007669"/>
    <property type="project" value="UniProtKB-EC"/>
</dbReference>
<dbReference type="PROSITE" id="PS00086">
    <property type="entry name" value="CYTOCHROME_P450"/>
    <property type="match status" value="1"/>
</dbReference>
<dbReference type="GO" id="GO:0006631">
    <property type="term" value="P:fatty acid metabolic process"/>
    <property type="evidence" value="ECO:0007669"/>
    <property type="project" value="UniProtKB-ARBA"/>
</dbReference>
<dbReference type="PANTHER" id="PTHR11903:SF13">
    <property type="entry name" value="LINOLEATE 10R-LIPOXYGENASE"/>
    <property type="match status" value="1"/>
</dbReference>
<evidence type="ECO:0000256" key="9">
    <source>
        <dbReference type="ARBA" id="ARBA00023235"/>
    </source>
</evidence>
<dbReference type="CDD" id="cd09817">
    <property type="entry name" value="linoleate_diol_synthase_like"/>
    <property type="match status" value="1"/>
</dbReference>
<dbReference type="InterPro" id="IPR001128">
    <property type="entry name" value="Cyt_P450"/>
</dbReference>
<dbReference type="PROSITE" id="PS50292">
    <property type="entry name" value="PEROXIDASE_3"/>
    <property type="match status" value="1"/>
</dbReference>
<proteinExistence type="predicted"/>
<dbReference type="EC" id="1.13.11.60" evidence="3"/>
<evidence type="ECO:0000256" key="4">
    <source>
        <dbReference type="ARBA" id="ARBA00022559"/>
    </source>
</evidence>
<feature type="compositionally biased region" description="Basic and acidic residues" evidence="11">
    <location>
        <begin position="1588"/>
        <end position="1599"/>
    </location>
</feature>
<keyword evidence="9" id="KW-0413">Isomerase</keyword>
<organism evidence="12 13">
    <name type="scientific">Patellaria atrata CBS 101060</name>
    <dbReference type="NCBI Taxonomy" id="1346257"/>
    <lineage>
        <taxon>Eukaryota</taxon>
        <taxon>Fungi</taxon>
        <taxon>Dikarya</taxon>
        <taxon>Ascomycota</taxon>
        <taxon>Pezizomycotina</taxon>
        <taxon>Dothideomycetes</taxon>
        <taxon>Dothideomycetes incertae sedis</taxon>
        <taxon>Patellariales</taxon>
        <taxon>Patellariaceae</taxon>
        <taxon>Patellaria</taxon>
    </lineage>
</organism>
<protein>
    <recommendedName>
        <fullName evidence="3">linoleate 8R-lipoxygenase</fullName>
        <ecNumber evidence="3">1.13.11.60</ecNumber>
    </recommendedName>
</protein>
<accession>A0A9P4SC63</accession>
<feature type="compositionally biased region" description="Polar residues" evidence="11">
    <location>
        <begin position="1491"/>
        <end position="1508"/>
    </location>
</feature>
<dbReference type="GO" id="GO:0020037">
    <property type="term" value="F:heme binding"/>
    <property type="evidence" value="ECO:0007669"/>
    <property type="project" value="InterPro"/>
</dbReference>
<keyword evidence="6" id="KW-0223">Dioxygenase</keyword>
<keyword evidence="8 10" id="KW-0408">Iron</keyword>
<reference evidence="12" key="1">
    <citation type="journal article" date="2020" name="Stud. Mycol.">
        <title>101 Dothideomycetes genomes: a test case for predicting lifestyles and emergence of pathogens.</title>
        <authorList>
            <person name="Haridas S."/>
            <person name="Albert R."/>
            <person name="Binder M."/>
            <person name="Bloem J."/>
            <person name="Labutti K."/>
            <person name="Salamov A."/>
            <person name="Andreopoulos B."/>
            <person name="Baker S."/>
            <person name="Barry K."/>
            <person name="Bills G."/>
            <person name="Bluhm B."/>
            <person name="Cannon C."/>
            <person name="Castanera R."/>
            <person name="Culley D."/>
            <person name="Daum C."/>
            <person name="Ezra D."/>
            <person name="Gonzalez J."/>
            <person name="Henrissat B."/>
            <person name="Kuo A."/>
            <person name="Liang C."/>
            <person name="Lipzen A."/>
            <person name="Lutzoni F."/>
            <person name="Magnuson J."/>
            <person name="Mondo S."/>
            <person name="Nolan M."/>
            <person name="Ohm R."/>
            <person name="Pangilinan J."/>
            <person name="Park H.-J."/>
            <person name="Ramirez L."/>
            <person name="Alfaro M."/>
            <person name="Sun H."/>
            <person name="Tritt A."/>
            <person name="Yoshinaga Y."/>
            <person name="Zwiers L.-H."/>
            <person name="Turgeon B."/>
            <person name="Goodwin S."/>
            <person name="Spatafora J."/>
            <person name="Crous P."/>
            <person name="Grigoriev I."/>
        </authorList>
    </citation>
    <scope>NUCLEOTIDE SEQUENCE</scope>
    <source>
        <strain evidence="12">CBS 101060</strain>
    </source>
</reference>
<dbReference type="GO" id="GO:0004601">
    <property type="term" value="F:peroxidase activity"/>
    <property type="evidence" value="ECO:0007669"/>
    <property type="project" value="UniProtKB-KW"/>
</dbReference>
<feature type="compositionally biased region" description="Polar residues" evidence="11">
    <location>
        <begin position="1645"/>
        <end position="1660"/>
    </location>
</feature>
<keyword evidence="5 10" id="KW-0479">Metal-binding</keyword>
<comment type="caution">
    <text evidence="12">The sequence shown here is derived from an EMBL/GenBank/DDBJ whole genome shotgun (WGS) entry which is preliminary data.</text>
</comment>
<dbReference type="PRINTS" id="PR00457">
    <property type="entry name" value="ANPEROXIDASE"/>
</dbReference>
<evidence type="ECO:0000256" key="2">
    <source>
        <dbReference type="ARBA" id="ARBA00011881"/>
    </source>
</evidence>
<dbReference type="Gene3D" id="1.10.630.10">
    <property type="entry name" value="Cytochrome P450"/>
    <property type="match status" value="1"/>
</dbReference>
<dbReference type="InterPro" id="IPR037120">
    <property type="entry name" value="Haem_peroxidase_sf_animal"/>
</dbReference>
<dbReference type="InterPro" id="IPR036396">
    <property type="entry name" value="Cyt_P450_sf"/>
</dbReference>
<evidence type="ECO:0000256" key="7">
    <source>
        <dbReference type="ARBA" id="ARBA00023002"/>
    </source>
</evidence>
<evidence type="ECO:0000256" key="5">
    <source>
        <dbReference type="ARBA" id="ARBA00022723"/>
    </source>
</evidence>
<evidence type="ECO:0000256" key="3">
    <source>
        <dbReference type="ARBA" id="ARBA00013239"/>
    </source>
</evidence>
<feature type="compositionally biased region" description="Polar residues" evidence="11">
    <location>
        <begin position="1435"/>
        <end position="1450"/>
    </location>
</feature>
<dbReference type="OrthoDB" id="823504at2759"/>
<feature type="compositionally biased region" description="Basic and acidic residues" evidence="11">
    <location>
        <begin position="1630"/>
        <end position="1641"/>
    </location>
</feature>
<keyword evidence="7" id="KW-0560">Oxidoreductase</keyword>
<dbReference type="Pfam" id="PF00067">
    <property type="entry name" value="p450"/>
    <property type="match status" value="1"/>
</dbReference>
<feature type="compositionally biased region" description="Basic and acidic residues" evidence="11">
    <location>
        <begin position="1548"/>
        <end position="1558"/>
    </location>
</feature>
<evidence type="ECO:0000313" key="13">
    <source>
        <dbReference type="Proteomes" id="UP000799429"/>
    </source>
</evidence>
<dbReference type="GO" id="GO:0004497">
    <property type="term" value="F:monooxygenase activity"/>
    <property type="evidence" value="ECO:0007669"/>
    <property type="project" value="InterPro"/>
</dbReference>
<dbReference type="InterPro" id="IPR050783">
    <property type="entry name" value="Oxylipin_biosynth_metab"/>
</dbReference>
<comment type="catalytic activity">
    <reaction evidence="1">
        <text>(9Z,12Z)-octadecadienoate + O2 = (8R,9Z,12Z)-8-hydroperoxyoctadeca-9,12-dienoate</text>
        <dbReference type="Rhea" id="RHEA:25395"/>
        <dbReference type="ChEBI" id="CHEBI:15379"/>
        <dbReference type="ChEBI" id="CHEBI:30245"/>
        <dbReference type="ChEBI" id="CHEBI:58659"/>
        <dbReference type="EC" id="1.13.11.60"/>
    </reaction>
</comment>
<dbReference type="InterPro" id="IPR019791">
    <property type="entry name" value="Haem_peroxidase_animal"/>
</dbReference>